<evidence type="ECO:0000313" key="8">
    <source>
        <dbReference type="Proteomes" id="UP000216867"/>
    </source>
</evidence>
<keyword evidence="1" id="KW-0805">Transcription regulation</keyword>
<feature type="DNA-binding region" description="H-T-H motif" evidence="4">
    <location>
        <begin position="54"/>
        <end position="73"/>
    </location>
</feature>
<dbReference type="InterPro" id="IPR036271">
    <property type="entry name" value="Tet_transcr_reg_TetR-rel_C_sf"/>
</dbReference>
<accession>A0A269Z5J5</accession>
<dbReference type="SUPFAM" id="SSF48498">
    <property type="entry name" value="Tetracyclin repressor-like, C-terminal domain"/>
    <property type="match status" value="1"/>
</dbReference>
<dbReference type="PANTHER" id="PTHR30055">
    <property type="entry name" value="HTH-TYPE TRANSCRIPTIONAL REGULATOR RUTR"/>
    <property type="match status" value="1"/>
</dbReference>
<keyword evidence="2 4" id="KW-0238">DNA-binding</keyword>
<dbReference type="InterPro" id="IPR009057">
    <property type="entry name" value="Homeodomain-like_sf"/>
</dbReference>
<dbReference type="Gene3D" id="1.10.10.60">
    <property type="entry name" value="Homeodomain-like"/>
    <property type="match status" value="1"/>
</dbReference>
<dbReference type="GO" id="GO:0045892">
    <property type="term" value="P:negative regulation of DNA-templated transcription"/>
    <property type="evidence" value="ECO:0007669"/>
    <property type="project" value="InterPro"/>
</dbReference>
<name>A0A269Z5J5_9MICO</name>
<gene>
    <name evidence="7" type="ORF">B8X04_16050</name>
</gene>
<dbReference type="GO" id="GO:0003700">
    <property type="term" value="F:DNA-binding transcription factor activity"/>
    <property type="evidence" value="ECO:0007669"/>
    <property type="project" value="TreeGrafter"/>
</dbReference>
<proteinExistence type="predicted"/>
<organism evidence="7 8">
    <name type="scientific">Brevibacterium casei</name>
    <dbReference type="NCBI Taxonomy" id="33889"/>
    <lineage>
        <taxon>Bacteria</taxon>
        <taxon>Bacillati</taxon>
        <taxon>Actinomycetota</taxon>
        <taxon>Actinomycetes</taxon>
        <taxon>Micrococcales</taxon>
        <taxon>Brevibacteriaceae</taxon>
        <taxon>Brevibacterium</taxon>
    </lineage>
</organism>
<dbReference type="InterPro" id="IPR001647">
    <property type="entry name" value="HTH_TetR"/>
</dbReference>
<evidence type="ECO:0000259" key="6">
    <source>
        <dbReference type="PROSITE" id="PS50977"/>
    </source>
</evidence>
<dbReference type="Pfam" id="PF02909">
    <property type="entry name" value="TetR_C_1"/>
    <property type="match status" value="1"/>
</dbReference>
<dbReference type="PRINTS" id="PR00455">
    <property type="entry name" value="HTHTETR"/>
</dbReference>
<feature type="domain" description="HTH tetR-type" evidence="6">
    <location>
        <begin position="31"/>
        <end position="91"/>
    </location>
</feature>
<dbReference type="InterPro" id="IPR004111">
    <property type="entry name" value="Repressor_TetR_C"/>
</dbReference>
<dbReference type="PANTHER" id="PTHR30055:SF151">
    <property type="entry name" value="TRANSCRIPTIONAL REGULATORY PROTEIN"/>
    <property type="match status" value="1"/>
</dbReference>
<evidence type="ECO:0000256" key="2">
    <source>
        <dbReference type="ARBA" id="ARBA00023125"/>
    </source>
</evidence>
<dbReference type="InterPro" id="IPR050109">
    <property type="entry name" value="HTH-type_TetR-like_transc_reg"/>
</dbReference>
<keyword evidence="3" id="KW-0804">Transcription</keyword>
<feature type="region of interest" description="Disordered" evidence="5">
    <location>
        <begin position="319"/>
        <end position="338"/>
    </location>
</feature>
<dbReference type="SUPFAM" id="SSF46689">
    <property type="entry name" value="Homeodomain-like"/>
    <property type="match status" value="1"/>
</dbReference>
<dbReference type="Gene3D" id="1.10.357.10">
    <property type="entry name" value="Tetracycline Repressor, domain 2"/>
    <property type="match status" value="1"/>
</dbReference>
<dbReference type="EMBL" id="NCWY01000020">
    <property type="protein sequence ID" value="PAK93064.1"/>
    <property type="molecule type" value="Genomic_DNA"/>
</dbReference>
<feature type="region of interest" description="Disordered" evidence="5">
    <location>
        <begin position="250"/>
        <end position="302"/>
    </location>
</feature>
<protein>
    <submittedName>
        <fullName evidence="7">TetR family transcriptional regulator</fullName>
    </submittedName>
</protein>
<dbReference type="Proteomes" id="UP000216867">
    <property type="component" value="Unassembled WGS sequence"/>
</dbReference>
<dbReference type="RefSeq" id="WP_095376793.1">
    <property type="nucleotide sequence ID" value="NZ_NCWY01000020.1"/>
</dbReference>
<dbReference type="Pfam" id="PF00440">
    <property type="entry name" value="TetR_N"/>
    <property type="match status" value="1"/>
</dbReference>
<evidence type="ECO:0000256" key="3">
    <source>
        <dbReference type="ARBA" id="ARBA00023163"/>
    </source>
</evidence>
<reference evidence="7 8" key="1">
    <citation type="submission" date="2017-04" db="EMBL/GenBank/DDBJ databases">
        <title>Kefir bacterial isolates.</title>
        <authorList>
            <person name="Kim Y."/>
            <person name="Blasche S."/>
            <person name="Patil K.R."/>
        </authorList>
    </citation>
    <scope>NUCLEOTIDE SEQUENCE [LARGE SCALE GENOMIC DNA]</scope>
    <source>
        <strain evidence="7 8">OG2</strain>
    </source>
</reference>
<evidence type="ECO:0000313" key="7">
    <source>
        <dbReference type="EMBL" id="PAK93064.1"/>
    </source>
</evidence>
<dbReference type="AlphaFoldDB" id="A0A269Z5J5"/>
<dbReference type="PROSITE" id="PS50977">
    <property type="entry name" value="HTH_TETR_2"/>
    <property type="match status" value="1"/>
</dbReference>
<evidence type="ECO:0000256" key="4">
    <source>
        <dbReference type="PROSITE-ProRule" id="PRU00335"/>
    </source>
</evidence>
<comment type="caution">
    <text evidence="7">The sequence shown here is derived from an EMBL/GenBank/DDBJ whole genome shotgun (WGS) entry which is preliminary data.</text>
</comment>
<evidence type="ECO:0000256" key="1">
    <source>
        <dbReference type="ARBA" id="ARBA00023015"/>
    </source>
</evidence>
<evidence type="ECO:0000256" key="5">
    <source>
        <dbReference type="SAM" id="MobiDB-lite"/>
    </source>
</evidence>
<dbReference type="GO" id="GO:0000976">
    <property type="term" value="F:transcription cis-regulatory region binding"/>
    <property type="evidence" value="ECO:0007669"/>
    <property type="project" value="TreeGrafter"/>
</dbReference>
<sequence length="338" mass="36877">MSDDDPIDQLPRGIALAWGVAAAPQRGPKREMSVERIVDAAIEIADQEGIQAVSMSAVAKRLGYTPMSLYRYVSAKDDLLLLMQEEATGLPPEWGGGSSDWRTRLVELYDAQTEIYRRQPWLLSLPIMGSPVTPNSSAWLDASLEALAATPLTEEEAVAAALLVTGLARWKGTIHAGYTEKRRVSGMTDTELAAHESQLFDTVITLDAYPSLRRAIDAGVFVSESDPFDFGFVRSLDGLTDYIETVSRARGADVESATSSKPRTGDGGQEGAETCPPKSLGGGDEKPAIADDDPDVLADRKHREALKAVRQAQKVLAEARKRERQTLREAKERIAKRR</sequence>